<dbReference type="Pfam" id="PF13359">
    <property type="entry name" value="DDE_Tnp_4"/>
    <property type="match status" value="1"/>
</dbReference>
<dbReference type="InterPro" id="IPR027805">
    <property type="entry name" value="Transposase_HTH_dom"/>
</dbReference>
<dbReference type="Pfam" id="PF13613">
    <property type="entry name" value="HTH_Tnp_4"/>
    <property type="match status" value="1"/>
</dbReference>
<dbReference type="AlphaFoldDB" id="A0A2B4T207"/>
<reference evidence="7" key="1">
    <citation type="journal article" date="2017" name="bioRxiv">
        <title>Comparative analysis of the genomes of Stylophora pistillata and Acropora digitifera provides evidence for extensive differences between species of corals.</title>
        <authorList>
            <person name="Voolstra C.R."/>
            <person name="Li Y."/>
            <person name="Liew Y.J."/>
            <person name="Baumgarten S."/>
            <person name="Zoccola D."/>
            <person name="Flot J.-F."/>
            <person name="Tambutte S."/>
            <person name="Allemand D."/>
            <person name="Aranda M."/>
        </authorList>
    </citation>
    <scope>NUCLEOTIDE SEQUENCE [LARGE SCALE GENOMIC DNA]</scope>
</reference>
<organism evidence="6 7">
    <name type="scientific">Stylophora pistillata</name>
    <name type="common">Smooth cauliflower coral</name>
    <dbReference type="NCBI Taxonomy" id="50429"/>
    <lineage>
        <taxon>Eukaryota</taxon>
        <taxon>Metazoa</taxon>
        <taxon>Cnidaria</taxon>
        <taxon>Anthozoa</taxon>
        <taxon>Hexacorallia</taxon>
        <taxon>Scleractinia</taxon>
        <taxon>Astrocoeniina</taxon>
        <taxon>Pocilloporidae</taxon>
        <taxon>Stylophora</taxon>
    </lineage>
</organism>
<dbReference type="GO" id="GO:0003676">
    <property type="term" value="F:nucleic acid binding"/>
    <property type="evidence" value="ECO:0007669"/>
    <property type="project" value="InterPro"/>
</dbReference>
<dbReference type="STRING" id="50429.A0A2B4T207"/>
<dbReference type="GO" id="GO:0015074">
    <property type="term" value="P:DNA integration"/>
    <property type="evidence" value="ECO:0007669"/>
    <property type="project" value="InterPro"/>
</dbReference>
<dbReference type="InterPro" id="IPR036397">
    <property type="entry name" value="RNaseH_sf"/>
</dbReference>
<dbReference type="InterPro" id="IPR015940">
    <property type="entry name" value="UBA"/>
</dbReference>
<accession>A0A2B4T207</accession>
<dbReference type="FunFam" id="1.10.8.10:FF:000079">
    <property type="entry name" value="Ubiquitin family protein"/>
    <property type="match status" value="1"/>
</dbReference>
<evidence type="ECO:0000259" key="5">
    <source>
        <dbReference type="PROSITE" id="PS50994"/>
    </source>
</evidence>
<dbReference type="InterPro" id="IPR006636">
    <property type="entry name" value="STI1_HS-bd"/>
</dbReference>
<dbReference type="Pfam" id="PF00627">
    <property type="entry name" value="UBA"/>
    <property type="match status" value="1"/>
</dbReference>
<dbReference type="SMART" id="SM00165">
    <property type="entry name" value="UBA"/>
    <property type="match status" value="1"/>
</dbReference>
<feature type="region of interest" description="Disordered" evidence="3">
    <location>
        <begin position="311"/>
        <end position="377"/>
    </location>
</feature>
<protein>
    <submittedName>
        <fullName evidence="6">Ubiquilin-1</fullName>
    </submittedName>
</protein>
<feature type="domain" description="UBA" evidence="4">
    <location>
        <begin position="934"/>
        <end position="979"/>
    </location>
</feature>
<gene>
    <name evidence="6" type="primary">Ubqln1</name>
    <name evidence="6" type="ORF">AWC38_SpisGene380</name>
</gene>
<dbReference type="PROSITE" id="PS50030">
    <property type="entry name" value="UBA"/>
    <property type="match status" value="1"/>
</dbReference>
<dbReference type="PROSITE" id="PS50994">
    <property type="entry name" value="INTEGRASE"/>
    <property type="match status" value="1"/>
</dbReference>
<feature type="compositionally biased region" description="Low complexity" evidence="3">
    <location>
        <begin position="865"/>
        <end position="887"/>
    </location>
</feature>
<dbReference type="Gene3D" id="1.10.8.10">
    <property type="entry name" value="DNA helicase RuvA subunit, C-terminal domain"/>
    <property type="match status" value="1"/>
</dbReference>
<name>A0A2B4T207_STYPI</name>
<dbReference type="GO" id="GO:0046872">
    <property type="term" value="F:metal ion binding"/>
    <property type="evidence" value="ECO:0007669"/>
    <property type="project" value="UniProtKB-KW"/>
</dbReference>
<feature type="compositionally biased region" description="Basic and acidic residues" evidence="3">
    <location>
        <begin position="336"/>
        <end position="362"/>
    </location>
</feature>
<evidence type="ECO:0000256" key="1">
    <source>
        <dbReference type="ARBA" id="ARBA00001968"/>
    </source>
</evidence>
<evidence type="ECO:0000256" key="2">
    <source>
        <dbReference type="ARBA" id="ARBA00022723"/>
    </source>
</evidence>
<dbReference type="InterPro" id="IPR009060">
    <property type="entry name" value="UBA-like_sf"/>
</dbReference>
<feature type="compositionally biased region" description="Basic residues" evidence="3">
    <location>
        <begin position="311"/>
        <end position="321"/>
    </location>
</feature>
<dbReference type="EMBL" id="LSMT01000002">
    <property type="protein sequence ID" value="PFX34697.1"/>
    <property type="molecule type" value="Genomic_DNA"/>
</dbReference>
<dbReference type="PANTHER" id="PTHR23080">
    <property type="entry name" value="THAP DOMAIN PROTEIN"/>
    <property type="match status" value="1"/>
</dbReference>
<feature type="domain" description="Integrase catalytic" evidence="5">
    <location>
        <begin position="1"/>
        <end position="113"/>
    </location>
</feature>
<comment type="caution">
    <text evidence="6">The sequence shown here is derived from an EMBL/GenBank/DDBJ whole genome shotgun (WGS) entry which is preliminary data.</text>
</comment>
<dbReference type="SUPFAM" id="SSF46934">
    <property type="entry name" value="UBA-like"/>
    <property type="match status" value="1"/>
</dbReference>
<evidence type="ECO:0000256" key="3">
    <source>
        <dbReference type="SAM" id="MobiDB-lite"/>
    </source>
</evidence>
<dbReference type="InterPro" id="IPR027806">
    <property type="entry name" value="HARBI1_dom"/>
</dbReference>
<proteinExistence type="predicted"/>
<feature type="region of interest" description="Disordered" evidence="3">
    <location>
        <begin position="864"/>
        <end position="918"/>
    </location>
</feature>
<dbReference type="CDD" id="cd14399">
    <property type="entry name" value="UBA_PLICs"/>
    <property type="match status" value="1"/>
</dbReference>
<dbReference type="Proteomes" id="UP000225706">
    <property type="component" value="Unassembled WGS sequence"/>
</dbReference>
<evidence type="ECO:0000313" key="7">
    <source>
        <dbReference type="Proteomes" id="UP000225706"/>
    </source>
</evidence>
<dbReference type="OrthoDB" id="9450922at2759"/>
<evidence type="ECO:0000259" key="4">
    <source>
        <dbReference type="PROSITE" id="PS50030"/>
    </source>
</evidence>
<dbReference type="Gene3D" id="3.30.420.10">
    <property type="entry name" value="Ribonuclease H-like superfamily/Ribonuclease H"/>
    <property type="match status" value="1"/>
</dbReference>
<evidence type="ECO:0000313" key="6">
    <source>
        <dbReference type="EMBL" id="PFX34697.1"/>
    </source>
</evidence>
<dbReference type="SMART" id="SM00727">
    <property type="entry name" value="STI1"/>
    <property type="match status" value="2"/>
</dbReference>
<feature type="compositionally biased region" description="Polar residues" evidence="3">
    <location>
        <begin position="888"/>
        <end position="914"/>
    </location>
</feature>
<keyword evidence="7" id="KW-1185">Reference proteome</keyword>
<keyword evidence="2" id="KW-0479">Metal-binding</keyword>
<comment type="cofactor">
    <cofactor evidence="1">
        <name>a divalent metal cation</name>
        <dbReference type="ChEBI" id="CHEBI:60240"/>
    </cofactor>
</comment>
<sequence>MAVTTLGAAREIKELVDNMDQDKIQRLTSNQGIEWQFNSPEAPHFEGVFERTMKWAKRAICEILREADVNDEELQTVFTGAESLLNSRPLTTASGDVNDETALTPNHFLIGQMGGELAPDTVDTMAVRDFDRKKICSAVREQVQRIGVNQLSWGQTCLTSGAELVQLGELVVGDSSSPNPSEQENTMTSMFQTPAMQSLMQQMTSNPALFQNMMQSPYMHDMMERMLQNPDLMASMIRSNPMFQGNSQLADQVASRLPEFMSQMQNPDFQQAMTNPRVMQALMQIQQGMMQLQAEAPGLVPGVGWAITRTHSKRISSKHPKGTGELKRKKEKERKRKEQLERERVLAEEAAAKKMRSNEEGQKVSGISSVEEPPKCVDSSSLTEEFEYLVSSDPPRTQRPFSEDEYRKYDDKKVQFYTGLPSFETLNVVIHHILPFATRESQLLSPFQEFIITLMKLKLNTPFEDLAYRFSISVSTVSKSFQAWMIVMDTRLRPLIKWPDREDLWKTMPQCFQRSFGKKATVIMDCFEVFIDRPSNLSARAQTWSSYKHHNTVKVLIGITPQGTVSFVSKAWGGRTSDKCLTKQCGVLEKLLPGDLVLADRGFTIQESPIFKNAEVTTPAFTRGKDQLDPVDVEGIREFANVRIHVERVIGLLRRKYTILNGILPIDFLISNPSGSQETSTPMIDRIINTPFHLLTDLGQLLTQFSNLGRGYRLQPSLTGCLGTENLFMYADDHQIYTSGDSVQVALQKLKSETQKVTQWYTENLLRANPSKYQILVIDPKPSAKEPAEEIALEIEKQVVVTSSDRLSIPGVSIDKNLSFSEHISAICKKTSQKVGVLMRLRNLIPYSAKLQLYKSAILPHLTLPGGSPSTMSTSSTPSSGSTMTTPASQTSGTQGETQRPNAGSTPGITQGAPQGNPMAQLMSQMMQQAMTQTQNPEVTYRAQLEQLAQMGFVDRARNIQALVATGGDLNAAIERLLQ</sequence>
<dbReference type="PANTHER" id="PTHR23080:SF144">
    <property type="entry name" value="SPINDLE AND KINETOCHORE ASSOCIATED COMPLEX SUBUNIT 3"/>
    <property type="match status" value="1"/>
</dbReference>
<dbReference type="InterPro" id="IPR001584">
    <property type="entry name" value="Integrase_cat-core"/>
</dbReference>